<keyword evidence="2" id="KW-0812">Transmembrane</keyword>
<dbReference type="Proteomes" id="UP000194218">
    <property type="component" value="Chromosome"/>
</dbReference>
<feature type="compositionally biased region" description="Basic residues" evidence="1">
    <location>
        <begin position="19"/>
        <end position="29"/>
    </location>
</feature>
<evidence type="ECO:0000313" key="3">
    <source>
        <dbReference type="EMBL" id="ARQ68926.1"/>
    </source>
</evidence>
<proteinExistence type="predicted"/>
<evidence type="ECO:0000313" key="4">
    <source>
        <dbReference type="Proteomes" id="UP000194218"/>
    </source>
</evidence>
<evidence type="ECO:0000256" key="1">
    <source>
        <dbReference type="SAM" id="MobiDB-lite"/>
    </source>
</evidence>
<protein>
    <submittedName>
        <fullName evidence="3">Uncharacterized protein</fullName>
    </submittedName>
</protein>
<feature type="compositionally biased region" description="Acidic residues" evidence="1">
    <location>
        <begin position="40"/>
        <end position="49"/>
    </location>
</feature>
<feature type="region of interest" description="Disordered" evidence="1">
    <location>
        <begin position="1"/>
        <end position="52"/>
    </location>
</feature>
<feature type="transmembrane region" description="Helical" evidence="2">
    <location>
        <begin position="88"/>
        <end position="110"/>
    </location>
</feature>
<reference evidence="3 4" key="1">
    <citation type="submission" date="2017-05" db="EMBL/GenBank/DDBJ databases">
        <title>Complete genome sequence of Streptomyces sp. SCSIO 03032 revealed the diverse biosynthetic pathways for its bioactive secondary metabolites.</title>
        <authorList>
            <person name="Ma L."/>
            <person name="Zhu Y."/>
            <person name="Zhang W."/>
            <person name="Zhang G."/>
            <person name="Tian X."/>
            <person name="Zhang S."/>
            <person name="Zhang C."/>
        </authorList>
    </citation>
    <scope>NUCLEOTIDE SEQUENCE [LARGE SCALE GENOMIC DNA]</scope>
    <source>
        <strain evidence="3 4">SCSIO 03032</strain>
    </source>
</reference>
<dbReference type="KEGG" id="smao:CAG99_08660"/>
<keyword evidence="4" id="KW-1185">Reference proteome</keyword>
<feature type="region of interest" description="Disordered" evidence="1">
    <location>
        <begin position="112"/>
        <end position="157"/>
    </location>
</feature>
<dbReference type="EMBL" id="CP021121">
    <property type="protein sequence ID" value="ARQ68926.1"/>
    <property type="molecule type" value="Genomic_DNA"/>
</dbReference>
<name>A0A1W7CW38_9ACTN</name>
<evidence type="ECO:0000256" key="2">
    <source>
        <dbReference type="SAM" id="Phobius"/>
    </source>
</evidence>
<accession>A0A1W7CW38</accession>
<feature type="region of interest" description="Disordered" evidence="1">
    <location>
        <begin position="248"/>
        <end position="269"/>
    </location>
</feature>
<feature type="compositionally biased region" description="Low complexity" evidence="1">
    <location>
        <begin position="132"/>
        <end position="146"/>
    </location>
</feature>
<keyword evidence="2" id="KW-1133">Transmembrane helix</keyword>
<dbReference type="AlphaFoldDB" id="A0A1W7CW38"/>
<sequence>MVDDGGTPPEGAGRDARMGRHGAGRRRAGGQRPEHGAGEGGEDSDDTVVESELRRILAERAAGAAPSEAPYEAIVRQGRSARRRGRTLLGAGAAVLVAVPCMVVGAQLGWPEGEGGASTEARTSSPAPPSVPASGTAGTTDAGAPAEQPKGPSEPARQLLDGITEEQAGRTLARCLEDWQEEGRFEPPPTEIADLRILLAWVSQGDDNRGHEPIRQVLAVSDDPGARPHVQLVCGERDEGTGVVGRQVATGRASESGPPVRPEPGARRHYRPAPGSWTAPFRWAHFGVVDPEVARVTVEYAGAREEAVVEAGYFAVAGMGEAVGEESPVIKGYGADGTLLYDSAEAPAAGHG</sequence>
<organism evidence="3 4">
    <name type="scientific">Streptomyces marincola</name>
    <dbReference type="NCBI Taxonomy" id="2878388"/>
    <lineage>
        <taxon>Bacteria</taxon>
        <taxon>Bacillati</taxon>
        <taxon>Actinomycetota</taxon>
        <taxon>Actinomycetes</taxon>
        <taxon>Kitasatosporales</taxon>
        <taxon>Streptomycetaceae</taxon>
        <taxon>Streptomyces</taxon>
    </lineage>
</organism>
<gene>
    <name evidence="3" type="ORF">CAG99_08660</name>
</gene>
<keyword evidence="2" id="KW-0472">Membrane</keyword>